<reference evidence="2 3" key="1">
    <citation type="submission" date="2019-07" db="EMBL/GenBank/DDBJ databases">
        <title>Whole genome shotgun sequence of Skermanella aerolata NBRC 106429.</title>
        <authorList>
            <person name="Hosoyama A."/>
            <person name="Uohara A."/>
            <person name="Ohji S."/>
            <person name="Ichikawa N."/>
        </authorList>
    </citation>
    <scope>NUCLEOTIDE SEQUENCE [LARGE SCALE GENOMIC DNA]</scope>
    <source>
        <strain evidence="2 3">NBRC 106429</strain>
    </source>
</reference>
<dbReference type="PANTHER" id="PTHR43283:SF3">
    <property type="entry name" value="BETA-LACTAMASE FAMILY PROTEIN (AFU_ORTHOLOGUE AFUA_5G07500)"/>
    <property type="match status" value="1"/>
</dbReference>
<evidence type="ECO:0000259" key="1">
    <source>
        <dbReference type="Pfam" id="PF00144"/>
    </source>
</evidence>
<dbReference type="AlphaFoldDB" id="A0A512DIR8"/>
<feature type="domain" description="Beta-lactamase-related" evidence="1">
    <location>
        <begin position="5"/>
        <end position="355"/>
    </location>
</feature>
<comment type="caution">
    <text evidence="2">The sequence shown here is derived from an EMBL/GenBank/DDBJ whole genome shotgun (WGS) entry which is preliminary data.</text>
</comment>
<dbReference type="EMBL" id="BJYZ01000002">
    <property type="protein sequence ID" value="GEO36100.1"/>
    <property type="molecule type" value="Genomic_DNA"/>
</dbReference>
<dbReference type="InterPro" id="IPR012338">
    <property type="entry name" value="Beta-lactam/transpept-like"/>
</dbReference>
<keyword evidence="3" id="KW-1185">Reference proteome</keyword>
<evidence type="ECO:0000313" key="2">
    <source>
        <dbReference type="EMBL" id="GEO36100.1"/>
    </source>
</evidence>
<dbReference type="InterPro" id="IPR050789">
    <property type="entry name" value="Diverse_Enzym_Activities"/>
</dbReference>
<protein>
    <recommendedName>
        <fullName evidence="1">Beta-lactamase-related domain-containing protein</fullName>
    </recommendedName>
</protein>
<sequence length="376" mass="40429">MNERLDTVIDRAIEEERIVGTVVLVAEDGQVVYRRAAGFADREDGVPVREDTVFRFASLTKAIVSVAALALIERGDLRLDGPVTDWIPSFRPRFGDEEESVITVRHLMTHTSGLTYGFMELPDSRFHQAGVSDGLDQPGLSMEENLRRISSVPLNHTPGRRWNYSVATDVLGEVIARCAGIPLPDLVERLVTGPLGMRNTSFRVGDGVALANPYGDGDPRPVPMAEPHRILFGRSAVLYSPARAFDAASFPSGGGGMVGTAPDFLAFLEVLRTGGAPVLKPESVLALTTNAIGDLRVNAVGPGWGFGLGVAVLKDPVLAETPESPGTWRWGGAYGHSWFVDPVRRLSMVALTNTAIAGMNGPYPDGIRDAVYGVVR</sequence>
<dbReference type="Pfam" id="PF00144">
    <property type="entry name" value="Beta-lactamase"/>
    <property type="match status" value="1"/>
</dbReference>
<evidence type="ECO:0000313" key="3">
    <source>
        <dbReference type="Proteomes" id="UP000321523"/>
    </source>
</evidence>
<dbReference type="PANTHER" id="PTHR43283">
    <property type="entry name" value="BETA-LACTAMASE-RELATED"/>
    <property type="match status" value="1"/>
</dbReference>
<dbReference type="Gene3D" id="3.40.710.10">
    <property type="entry name" value="DD-peptidase/beta-lactamase superfamily"/>
    <property type="match status" value="1"/>
</dbReference>
<gene>
    <name evidence="2" type="ORF">SAE02_02480</name>
</gene>
<dbReference type="InterPro" id="IPR001466">
    <property type="entry name" value="Beta-lactam-related"/>
</dbReference>
<dbReference type="Proteomes" id="UP000321523">
    <property type="component" value="Unassembled WGS sequence"/>
</dbReference>
<accession>A0A512DIR8</accession>
<dbReference type="SUPFAM" id="SSF56601">
    <property type="entry name" value="beta-lactamase/transpeptidase-like"/>
    <property type="match status" value="1"/>
</dbReference>
<organism evidence="2 3">
    <name type="scientific">Skermanella aerolata</name>
    <dbReference type="NCBI Taxonomy" id="393310"/>
    <lineage>
        <taxon>Bacteria</taxon>
        <taxon>Pseudomonadati</taxon>
        <taxon>Pseudomonadota</taxon>
        <taxon>Alphaproteobacteria</taxon>
        <taxon>Rhodospirillales</taxon>
        <taxon>Azospirillaceae</taxon>
        <taxon>Skermanella</taxon>
    </lineage>
</organism>
<proteinExistence type="predicted"/>
<name>A0A512DIR8_9PROT</name>